<dbReference type="InterPro" id="IPR006694">
    <property type="entry name" value="Fatty_acid_hydroxylase"/>
</dbReference>
<accession>A0A2P2DXV6</accession>
<dbReference type="GO" id="GO:0016020">
    <property type="term" value="C:membrane"/>
    <property type="evidence" value="ECO:0007669"/>
    <property type="project" value="GOC"/>
</dbReference>
<evidence type="ECO:0000256" key="7">
    <source>
        <dbReference type="SAM" id="Phobius"/>
    </source>
</evidence>
<dbReference type="GO" id="GO:0050479">
    <property type="term" value="F:glyceryl-ether monooxygenase activity"/>
    <property type="evidence" value="ECO:0007669"/>
    <property type="project" value="TreeGrafter"/>
</dbReference>
<dbReference type="AlphaFoldDB" id="A0A2P2DXV6"/>
<keyword evidence="6 7" id="KW-0472">Membrane</keyword>
<evidence type="ECO:0000256" key="6">
    <source>
        <dbReference type="ARBA" id="ARBA00023136"/>
    </source>
</evidence>
<evidence type="ECO:0000256" key="3">
    <source>
        <dbReference type="ARBA" id="ARBA00022989"/>
    </source>
</evidence>
<evidence type="ECO:0000256" key="1">
    <source>
        <dbReference type="ARBA" id="ARBA00004127"/>
    </source>
</evidence>
<evidence type="ECO:0000256" key="4">
    <source>
        <dbReference type="ARBA" id="ARBA00023002"/>
    </source>
</evidence>
<keyword evidence="4" id="KW-0560">Oxidoreductase</keyword>
<sequence length="280" mass="32296">MIAHLDTISVTAIFVLLGVIEILAGFYQKWNRKDLAVDLISIAQLALVIKPGIIFMGGLIISSLFPNLVMQFASTPLLIGVFLVLVPGDFMHYWYHRKGHEWQWLWRMHRTHHTSSTMSVMISFRENWQWYVCMPELWYGAFMTSMGMGEAVVISTLVTGVGNVLNHTSVSWDKILYRIPILRYILERLIQLPSTHRAHHAVFGPDGKIPMENFGQFFFIWDTIFGTARFPRGNDPIEYGIPNQPKDNIASQLWWPFFLSKDKNSIYAKRSYKSDSSSTF</sequence>
<dbReference type="RefSeq" id="WP_209451985.1">
    <property type="nucleotide sequence ID" value="NZ_BFBB01000003.1"/>
</dbReference>
<keyword evidence="10" id="KW-1185">Reference proteome</keyword>
<dbReference type="PANTHER" id="PTHR21624:SF1">
    <property type="entry name" value="ALKYLGLYCEROL MONOOXYGENASE"/>
    <property type="match status" value="1"/>
</dbReference>
<name>A0A2P2DXV6_9LEPT</name>
<feature type="transmembrane region" description="Helical" evidence="7">
    <location>
        <begin position="77"/>
        <end position="95"/>
    </location>
</feature>
<dbReference type="Proteomes" id="UP000245133">
    <property type="component" value="Unassembled WGS sequence"/>
</dbReference>
<dbReference type="PANTHER" id="PTHR21624">
    <property type="entry name" value="STEROL DESATURASE-RELATED PROTEIN"/>
    <property type="match status" value="1"/>
</dbReference>
<feature type="transmembrane region" description="Helical" evidence="7">
    <location>
        <begin position="39"/>
        <end position="65"/>
    </location>
</feature>
<dbReference type="GO" id="GO:0012505">
    <property type="term" value="C:endomembrane system"/>
    <property type="evidence" value="ECO:0007669"/>
    <property type="project" value="UniProtKB-SubCell"/>
</dbReference>
<dbReference type="GO" id="GO:0008610">
    <property type="term" value="P:lipid biosynthetic process"/>
    <property type="evidence" value="ECO:0007669"/>
    <property type="project" value="InterPro"/>
</dbReference>
<keyword evidence="2 7" id="KW-0812">Transmembrane</keyword>
<dbReference type="EMBL" id="BFBB01000003">
    <property type="protein sequence ID" value="GBF49468.1"/>
    <property type="molecule type" value="Genomic_DNA"/>
</dbReference>
<dbReference type="Pfam" id="PF04116">
    <property type="entry name" value="FA_hydroxylase"/>
    <property type="match status" value="1"/>
</dbReference>
<dbReference type="InterPro" id="IPR051689">
    <property type="entry name" value="Sterol_desaturase/TMEM195"/>
</dbReference>
<proteinExistence type="predicted"/>
<feature type="transmembrane region" description="Helical" evidence="7">
    <location>
        <begin position="6"/>
        <end position="27"/>
    </location>
</feature>
<evidence type="ECO:0000313" key="10">
    <source>
        <dbReference type="Proteomes" id="UP000245133"/>
    </source>
</evidence>
<evidence type="ECO:0000256" key="2">
    <source>
        <dbReference type="ARBA" id="ARBA00022692"/>
    </source>
</evidence>
<comment type="subcellular location">
    <subcellularLocation>
        <location evidence="1">Endomembrane system</location>
        <topology evidence="1">Multi-pass membrane protein</topology>
    </subcellularLocation>
</comment>
<evidence type="ECO:0000259" key="8">
    <source>
        <dbReference type="Pfam" id="PF04116"/>
    </source>
</evidence>
<evidence type="ECO:0000256" key="5">
    <source>
        <dbReference type="ARBA" id="ARBA00023098"/>
    </source>
</evidence>
<dbReference type="GO" id="GO:0006643">
    <property type="term" value="P:membrane lipid metabolic process"/>
    <property type="evidence" value="ECO:0007669"/>
    <property type="project" value="TreeGrafter"/>
</dbReference>
<protein>
    <submittedName>
        <fullName evidence="9">Fatty acid hydroxylase</fullName>
    </submittedName>
</protein>
<keyword evidence="3 7" id="KW-1133">Transmembrane helix</keyword>
<feature type="domain" description="Fatty acid hydroxylase" evidence="8">
    <location>
        <begin position="82"/>
        <end position="227"/>
    </location>
</feature>
<reference evidence="9 10" key="1">
    <citation type="submission" date="2018-02" db="EMBL/GenBank/DDBJ databases">
        <title>Novel Leptospira species isolated from soil and water in Japan.</title>
        <authorList>
            <person name="Nakao R."/>
            <person name="Masuzawa T."/>
        </authorList>
    </citation>
    <scope>NUCLEOTIDE SEQUENCE [LARGE SCALE GENOMIC DNA]</scope>
    <source>
        <strain evidence="9 10">YH101</strain>
    </source>
</reference>
<keyword evidence="5" id="KW-0443">Lipid metabolism</keyword>
<comment type="caution">
    <text evidence="9">The sequence shown here is derived from an EMBL/GenBank/DDBJ whole genome shotgun (WGS) entry which is preliminary data.</text>
</comment>
<evidence type="ECO:0000313" key="9">
    <source>
        <dbReference type="EMBL" id="GBF49468.1"/>
    </source>
</evidence>
<dbReference type="GO" id="GO:0005506">
    <property type="term" value="F:iron ion binding"/>
    <property type="evidence" value="ECO:0007669"/>
    <property type="project" value="InterPro"/>
</dbReference>
<organism evidence="9 10">
    <name type="scientific">Leptospira ryugenii</name>
    <dbReference type="NCBI Taxonomy" id="1917863"/>
    <lineage>
        <taxon>Bacteria</taxon>
        <taxon>Pseudomonadati</taxon>
        <taxon>Spirochaetota</taxon>
        <taxon>Spirochaetia</taxon>
        <taxon>Leptospirales</taxon>
        <taxon>Leptospiraceae</taxon>
        <taxon>Leptospira</taxon>
    </lineage>
</organism>
<gene>
    <name evidence="9" type="ORF">LPTSP4_09810</name>
</gene>